<evidence type="ECO:0000313" key="2">
    <source>
        <dbReference type="Proteomes" id="UP000215914"/>
    </source>
</evidence>
<reference evidence="1" key="1">
    <citation type="journal article" date="2017" name="Nature">
        <title>The sunflower genome provides insights into oil metabolism, flowering and Asterid evolution.</title>
        <authorList>
            <person name="Badouin H."/>
            <person name="Gouzy J."/>
            <person name="Grassa C.J."/>
            <person name="Murat F."/>
            <person name="Staton S.E."/>
            <person name="Cottret L."/>
            <person name="Lelandais-Briere C."/>
            <person name="Owens G.L."/>
            <person name="Carrere S."/>
            <person name="Mayjonade B."/>
            <person name="Legrand L."/>
            <person name="Gill N."/>
            <person name="Kane N.C."/>
            <person name="Bowers J.E."/>
            <person name="Hubner S."/>
            <person name="Bellec A."/>
            <person name="Berard A."/>
            <person name="Berges H."/>
            <person name="Blanchet N."/>
            <person name="Boniface M.C."/>
            <person name="Brunel D."/>
            <person name="Catrice O."/>
            <person name="Chaidir N."/>
            <person name="Claudel C."/>
            <person name="Donnadieu C."/>
            <person name="Faraut T."/>
            <person name="Fievet G."/>
            <person name="Helmstetter N."/>
            <person name="King M."/>
            <person name="Knapp S.J."/>
            <person name="Lai Z."/>
            <person name="Le Paslier M.C."/>
            <person name="Lippi Y."/>
            <person name="Lorenzon L."/>
            <person name="Mandel J.R."/>
            <person name="Marage G."/>
            <person name="Marchand G."/>
            <person name="Marquand E."/>
            <person name="Bret-Mestries E."/>
            <person name="Morien E."/>
            <person name="Nambeesan S."/>
            <person name="Nguyen T."/>
            <person name="Pegot-Espagnet P."/>
            <person name="Pouilly N."/>
            <person name="Raftis F."/>
            <person name="Sallet E."/>
            <person name="Schiex T."/>
            <person name="Thomas J."/>
            <person name="Vandecasteele C."/>
            <person name="Vares D."/>
            <person name="Vear F."/>
            <person name="Vautrin S."/>
            <person name="Crespi M."/>
            <person name="Mangin B."/>
            <person name="Burke J.M."/>
            <person name="Salse J."/>
            <person name="Munos S."/>
            <person name="Vincourt P."/>
            <person name="Rieseberg L.H."/>
            <person name="Langlade N.B."/>
        </authorList>
    </citation>
    <scope>NUCLEOTIDE SEQUENCE</scope>
    <source>
        <tissue evidence="1">Leaves</tissue>
    </source>
</reference>
<gene>
    <name evidence="1" type="ORF">HanXRQr2_Chr03g0129721</name>
</gene>
<comment type="caution">
    <text evidence="1">The sequence shown here is derived from an EMBL/GenBank/DDBJ whole genome shotgun (WGS) entry which is preliminary data.</text>
</comment>
<organism evidence="1 2">
    <name type="scientific">Helianthus annuus</name>
    <name type="common">Common sunflower</name>
    <dbReference type="NCBI Taxonomy" id="4232"/>
    <lineage>
        <taxon>Eukaryota</taxon>
        <taxon>Viridiplantae</taxon>
        <taxon>Streptophyta</taxon>
        <taxon>Embryophyta</taxon>
        <taxon>Tracheophyta</taxon>
        <taxon>Spermatophyta</taxon>
        <taxon>Magnoliopsida</taxon>
        <taxon>eudicotyledons</taxon>
        <taxon>Gunneridae</taxon>
        <taxon>Pentapetalae</taxon>
        <taxon>asterids</taxon>
        <taxon>campanulids</taxon>
        <taxon>Asterales</taxon>
        <taxon>Asteraceae</taxon>
        <taxon>Asteroideae</taxon>
        <taxon>Heliantheae alliance</taxon>
        <taxon>Heliantheae</taxon>
        <taxon>Helianthus</taxon>
    </lineage>
</organism>
<proteinExistence type="predicted"/>
<dbReference type="AlphaFoldDB" id="A0A9K3NWK8"/>
<sequence length="71" mass="8133">MRGSTISYKWLFVTELTKYVAKFFSTFDLSTPIGIFPVMSSARTTPKLYTSLFYVSWLVLKYSGSKYPSVP</sequence>
<evidence type="ECO:0000313" key="1">
    <source>
        <dbReference type="EMBL" id="KAF5816022.1"/>
    </source>
</evidence>
<accession>A0A9K3NWK8</accession>
<dbReference type="Gramene" id="mRNA:HanXRQr2_Chr03g0129721">
    <property type="protein sequence ID" value="CDS:HanXRQr2_Chr03g0129721.1"/>
    <property type="gene ID" value="HanXRQr2_Chr03g0129721"/>
</dbReference>
<reference evidence="1" key="2">
    <citation type="submission" date="2020-06" db="EMBL/GenBank/DDBJ databases">
        <title>Helianthus annuus Genome sequencing and assembly Release 2.</title>
        <authorList>
            <person name="Gouzy J."/>
            <person name="Langlade N."/>
            <person name="Munos S."/>
        </authorList>
    </citation>
    <scope>NUCLEOTIDE SEQUENCE</scope>
    <source>
        <tissue evidence="1">Leaves</tissue>
    </source>
</reference>
<protein>
    <submittedName>
        <fullName evidence="1">Uncharacterized protein</fullName>
    </submittedName>
</protein>
<dbReference type="Proteomes" id="UP000215914">
    <property type="component" value="Unassembled WGS sequence"/>
</dbReference>
<name>A0A9K3NWK8_HELAN</name>
<keyword evidence="2" id="KW-1185">Reference proteome</keyword>
<dbReference type="EMBL" id="MNCJ02000318">
    <property type="protein sequence ID" value="KAF5816022.1"/>
    <property type="molecule type" value="Genomic_DNA"/>
</dbReference>